<organism evidence="2 3">
    <name type="scientific">Globodera rostochiensis</name>
    <name type="common">Golden nematode worm</name>
    <name type="synonym">Heterodera rostochiensis</name>
    <dbReference type="NCBI Taxonomy" id="31243"/>
    <lineage>
        <taxon>Eukaryota</taxon>
        <taxon>Metazoa</taxon>
        <taxon>Ecdysozoa</taxon>
        <taxon>Nematoda</taxon>
        <taxon>Chromadorea</taxon>
        <taxon>Rhabditida</taxon>
        <taxon>Tylenchina</taxon>
        <taxon>Tylenchomorpha</taxon>
        <taxon>Tylenchoidea</taxon>
        <taxon>Heteroderidae</taxon>
        <taxon>Heteroderinae</taxon>
        <taxon>Globodera</taxon>
    </lineage>
</organism>
<protein>
    <submittedName>
        <fullName evidence="3">Uncharacterized protein</fullName>
    </submittedName>
</protein>
<evidence type="ECO:0000256" key="1">
    <source>
        <dbReference type="SAM" id="Phobius"/>
    </source>
</evidence>
<keyword evidence="2" id="KW-1185">Reference proteome</keyword>
<keyword evidence="1" id="KW-0472">Membrane</keyword>
<evidence type="ECO:0000313" key="3">
    <source>
        <dbReference type="WBParaSite" id="Gr19_v10_g6230.t1"/>
    </source>
</evidence>
<dbReference type="AlphaFoldDB" id="A0A914I2F8"/>
<dbReference type="Proteomes" id="UP000887572">
    <property type="component" value="Unplaced"/>
</dbReference>
<feature type="transmembrane region" description="Helical" evidence="1">
    <location>
        <begin position="7"/>
        <end position="26"/>
    </location>
</feature>
<name>A0A914I2F8_GLORO</name>
<dbReference type="WBParaSite" id="Gr19_v10_g6230.t1">
    <property type="protein sequence ID" value="Gr19_v10_g6230.t1"/>
    <property type="gene ID" value="Gr19_v10_g6230"/>
</dbReference>
<proteinExistence type="predicted"/>
<reference evidence="3" key="1">
    <citation type="submission" date="2022-11" db="UniProtKB">
        <authorList>
            <consortium name="WormBaseParasite"/>
        </authorList>
    </citation>
    <scope>IDENTIFICATION</scope>
</reference>
<sequence length="106" mass="12421">MYGMYRIILLSTSFYLFLVRLMTTLYRRFGFVNQEDALATVKTLPDGSMDLLHEKRCAETRPMLTKFAHVRLNVRQRLDGQQINAAILDTLHYYVLHPGAMQPWLN</sequence>
<accession>A0A914I2F8</accession>
<keyword evidence="1" id="KW-0812">Transmembrane</keyword>
<evidence type="ECO:0000313" key="2">
    <source>
        <dbReference type="Proteomes" id="UP000887572"/>
    </source>
</evidence>
<keyword evidence="1" id="KW-1133">Transmembrane helix</keyword>